<evidence type="ECO:0000313" key="4">
    <source>
        <dbReference type="EMBL" id="MBS4188765.1"/>
    </source>
</evidence>
<dbReference type="RefSeq" id="WP_213100280.1">
    <property type="nucleotide sequence ID" value="NZ_JAGYPM010000001.1"/>
</dbReference>
<feature type="coiled-coil region" evidence="1">
    <location>
        <begin position="392"/>
        <end position="459"/>
    </location>
</feature>
<sequence>MRITDIHIYGYGKLSNLKISNLHELQVIFGENEAGKSTIMSFIHSILFGFPTKQQSELRYEPKEGTKYGGQITAYFPEEGRAVIERIKGKAAGDVSVILEDGTRGEEELLKNLLFHVDKSLFQSIFSFNIHGLQNVHQMRSEDLGRFLFSTGALGTDQLLRAENTLQKELEIRFKPNGKKPNINVKLKELKQLHNELKKAELQNEQYWVLLNEKESLEKEINEKQREQLLLQNQLSKLETWRKIHPLIIEEHAIKEELIQYKDIYFPIDGISRLDRLEELMKPLEGQINSITKGINMIEEEIQINLPDVRLLNKEHEIQAAVESLSLLEKLKQEEKELQDKLYEIQQDEVVLREKLHLNLNEEQLLSINTSVFMKEKVIAAHEKSKRLKSRKLDLDERFHEEKQRLEETEEQLKLLESQQLPEPERKELEEELRSTEKMQDLEQELKQIDTRLDFLYKTQNSEKERLRRKRIQEKFQSSIFCILFFALIAWGVMEASWPIIAIGILGIIYAVSMFFKKSTEAKNSFVYEEITSLKNRKKHILQKLNEPSMFNAAKVEDRLEKDNTVLERTHQLKILWEQRNEQYEKVIIDFESWEKEILKHENVLVELGDNLFLPRDLALSHIEDAFLYIEQLKKLYRERKVTFERLNSISIRITEIQNSIVDLSHSVLDTIPANIQEMAYLLRNRFKEESEKKIKLEGRKAKLSELEEELQRNKLEYEHFQIEREKLFQSANSESEEQYREQGKLADKKAKLDEHIEGIRRQLKLSPFTDAELKEYMNIADLGLLISKQSQVCADLKETIPLLQNRLAEKKYEVQLLEEGGTFAELLHLYKQRKSELEGEAREWAKFALAKDILDRTIESFKNERLPQMLKKAEEYLQFLTDNKYVRIYPKKEGIGFLLENDHGLVFEANELSQATTEQLFLALRLALAVTVYGRFPFPIIIDDSFVNFDHVRTEKVVNLLKSLSGRQIIFFTCHKHMLPYFKENQVAFVNNKEGLPI</sequence>
<dbReference type="Proteomes" id="UP000681027">
    <property type="component" value="Unassembled WGS sequence"/>
</dbReference>
<keyword evidence="5" id="KW-1185">Reference proteome</keyword>
<feature type="domain" description="YhaN AAA" evidence="3">
    <location>
        <begin position="1"/>
        <end position="207"/>
    </location>
</feature>
<evidence type="ECO:0000256" key="1">
    <source>
        <dbReference type="SAM" id="Coils"/>
    </source>
</evidence>
<dbReference type="PANTHER" id="PTHR41259:SF1">
    <property type="entry name" value="DOUBLE-STRAND BREAK REPAIR RAD50 ATPASE, PUTATIVE-RELATED"/>
    <property type="match status" value="1"/>
</dbReference>
<feature type="coiled-coil region" evidence="1">
    <location>
        <begin position="694"/>
        <end position="724"/>
    </location>
</feature>
<feature type="coiled-coil region" evidence="1">
    <location>
        <begin position="183"/>
        <end position="234"/>
    </location>
</feature>
<dbReference type="SUPFAM" id="SSF52540">
    <property type="entry name" value="P-loop containing nucleoside triphosphate hydrolases"/>
    <property type="match status" value="1"/>
</dbReference>
<dbReference type="InterPro" id="IPR038734">
    <property type="entry name" value="YhaN_AAA"/>
</dbReference>
<evidence type="ECO:0000313" key="5">
    <source>
        <dbReference type="Proteomes" id="UP000681027"/>
    </source>
</evidence>
<reference evidence="4 5" key="1">
    <citation type="submission" date="2021-05" db="EMBL/GenBank/DDBJ databases">
        <title>Novel Bacillus species.</title>
        <authorList>
            <person name="Liu G."/>
        </authorList>
    </citation>
    <scope>NUCLEOTIDE SEQUENCE [LARGE SCALE GENOMIC DNA]</scope>
    <source>
        <strain evidence="4 5">FJAT-49705</strain>
    </source>
</reference>
<accession>A0ABS5NLT4</accession>
<dbReference type="InterPro" id="IPR027417">
    <property type="entry name" value="P-loop_NTPase"/>
</dbReference>
<evidence type="ECO:0000259" key="3">
    <source>
        <dbReference type="Pfam" id="PF13514"/>
    </source>
</evidence>
<name>A0ABS5NLT4_9BACI</name>
<dbReference type="Gene3D" id="3.40.50.300">
    <property type="entry name" value="P-loop containing nucleotide triphosphate hydrolases"/>
    <property type="match status" value="2"/>
</dbReference>
<dbReference type="EMBL" id="JAGYPM010000001">
    <property type="protein sequence ID" value="MBS4188765.1"/>
    <property type="molecule type" value="Genomic_DNA"/>
</dbReference>
<evidence type="ECO:0000256" key="2">
    <source>
        <dbReference type="SAM" id="Phobius"/>
    </source>
</evidence>
<dbReference type="PANTHER" id="PTHR41259">
    <property type="entry name" value="DOUBLE-STRAND BREAK REPAIR RAD50 ATPASE, PUTATIVE-RELATED"/>
    <property type="match status" value="1"/>
</dbReference>
<dbReference type="Pfam" id="PF13514">
    <property type="entry name" value="AAA_27"/>
    <property type="match status" value="1"/>
</dbReference>
<comment type="caution">
    <text evidence="4">The sequence shown here is derived from an EMBL/GenBank/DDBJ whole genome shotgun (WGS) entry which is preliminary data.</text>
</comment>
<gene>
    <name evidence="4" type="ORF">KHA94_00845</name>
</gene>
<protein>
    <submittedName>
        <fullName evidence="4">AAA family ATPase</fullName>
    </submittedName>
</protein>
<keyword evidence="2" id="KW-0472">Membrane</keyword>
<keyword evidence="2" id="KW-0812">Transmembrane</keyword>
<proteinExistence type="predicted"/>
<feature type="transmembrane region" description="Helical" evidence="2">
    <location>
        <begin position="500"/>
        <end position="516"/>
    </location>
</feature>
<keyword evidence="1" id="KW-0175">Coiled coil</keyword>
<feature type="coiled-coil region" evidence="1">
    <location>
        <begin position="321"/>
        <end position="348"/>
    </location>
</feature>
<organism evidence="4 5">
    <name type="scientific">Cytobacillus citreus</name>
    <dbReference type="NCBI Taxonomy" id="2833586"/>
    <lineage>
        <taxon>Bacteria</taxon>
        <taxon>Bacillati</taxon>
        <taxon>Bacillota</taxon>
        <taxon>Bacilli</taxon>
        <taxon>Bacillales</taxon>
        <taxon>Bacillaceae</taxon>
        <taxon>Cytobacillus</taxon>
    </lineage>
</organism>
<keyword evidence="2" id="KW-1133">Transmembrane helix</keyword>
<feature type="transmembrane region" description="Helical" evidence="2">
    <location>
        <begin position="476"/>
        <end position="494"/>
    </location>
</feature>